<proteinExistence type="predicted"/>
<dbReference type="EMBL" id="NKXS01000364">
    <property type="protein sequence ID" value="PIN24739.1"/>
    <property type="molecule type" value="Genomic_DNA"/>
</dbReference>
<reference evidence="2" key="1">
    <citation type="journal article" date="2018" name="Gigascience">
        <title>Genome assembly of the Pink Ipe (Handroanthus impetiginosus, Bignoniaceae), a highly valued, ecologically keystone Neotropical timber forest tree.</title>
        <authorList>
            <person name="Silva-Junior O.B."/>
            <person name="Grattapaglia D."/>
            <person name="Novaes E."/>
            <person name="Collevatti R.G."/>
        </authorList>
    </citation>
    <scope>NUCLEOTIDE SEQUENCE [LARGE SCALE GENOMIC DNA]</scope>
    <source>
        <strain evidence="2">cv. UFG-1</strain>
    </source>
</reference>
<name>A0A2G9I4R2_9LAMI</name>
<gene>
    <name evidence="1" type="ORF">CDL12_02530</name>
</gene>
<evidence type="ECO:0000313" key="2">
    <source>
        <dbReference type="Proteomes" id="UP000231279"/>
    </source>
</evidence>
<dbReference type="Proteomes" id="UP000231279">
    <property type="component" value="Unassembled WGS sequence"/>
</dbReference>
<comment type="caution">
    <text evidence="1">The sequence shown here is derived from an EMBL/GenBank/DDBJ whole genome shotgun (WGS) entry which is preliminary data.</text>
</comment>
<sequence>MVAKLYISKVDFHQFDLGYWHSFLLLVVEEINGILFDAWPYSCLVLVAGALMAGSNFLVQNEGQHKEVISGIRAIYLSSSCNYDFVGARCMEGYLRKAFICLDVGRGDCDLWGRHKAFRLDS</sequence>
<dbReference type="AlphaFoldDB" id="A0A2G9I4R2"/>
<protein>
    <submittedName>
        <fullName evidence="1">Uncharacterized protein</fullName>
    </submittedName>
</protein>
<accession>A0A2G9I4R2</accession>
<organism evidence="1 2">
    <name type="scientific">Handroanthus impetiginosus</name>
    <dbReference type="NCBI Taxonomy" id="429701"/>
    <lineage>
        <taxon>Eukaryota</taxon>
        <taxon>Viridiplantae</taxon>
        <taxon>Streptophyta</taxon>
        <taxon>Embryophyta</taxon>
        <taxon>Tracheophyta</taxon>
        <taxon>Spermatophyta</taxon>
        <taxon>Magnoliopsida</taxon>
        <taxon>eudicotyledons</taxon>
        <taxon>Gunneridae</taxon>
        <taxon>Pentapetalae</taxon>
        <taxon>asterids</taxon>
        <taxon>lamiids</taxon>
        <taxon>Lamiales</taxon>
        <taxon>Bignoniaceae</taxon>
        <taxon>Crescentiina</taxon>
        <taxon>Tabebuia alliance</taxon>
        <taxon>Handroanthus</taxon>
    </lineage>
</organism>
<keyword evidence="2" id="KW-1185">Reference proteome</keyword>
<evidence type="ECO:0000313" key="1">
    <source>
        <dbReference type="EMBL" id="PIN24739.1"/>
    </source>
</evidence>